<comment type="caution">
    <text evidence="2">The sequence shown here is derived from an EMBL/GenBank/DDBJ whole genome shotgun (WGS) entry which is preliminary data.</text>
</comment>
<feature type="signal peptide" evidence="1">
    <location>
        <begin position="1"/>
        <end position="19"/>
    </location>
</feature>
<organism evidence="2 3">
    <name type="scientific">Umbra pygmaea</name>
    <name type="common">Eastern mudminnow</name>
    <dbReference type="NCBI Taxonomy" id="75934"/>
    <lineage>
        <taxon>Eukaryota</taxon>
        <taxon>Metazoa</taxon>
        <taxon>Chordata</taxon>
        <taxon>Craniata</taxon>
        <taxon>Vertebrata</taxon>
        <taxon>Euteleostomi</taxon>
        <taxon>Actinopterygii</taxon>
        <taxon>Neopterygii</taxon>
        <taxon>Teleostei</taxon>
        <taxon>Protacanthopterygii</taxon>
        <taxon>Esociformes</taxon>
        <taxon>Umbridae</taxon>
        <taxon>Umbra</taxon>
    </lineage>
</organism>
<sequence length="72" mass="8231">MFLSLPWLLLLCGLYSLQAQDDDEDYEERTVDKRVKNKLLTTNVIPSNPRLPEECSLELAFLVDSSESAKDN</sequence>
<keyword evidence="1" id="KW-0732">Signal</keyword>
<name>A0ABD0Y9N6_UMBPY</name>
<keyword evidence="3" id="KW-1185">Reference proteome</keyword>
<feature type="non-terminal residue" evidence="2">
    <location>
        <position position="72"/>
    </location>
</feature>
<dbReference type="Proteomes" id="UP001557470">
    <property type="component" value="Unassembled WGS sequence"/>
</dbReference>
<evidence type="ECO:0000313" key="3">
    <source>
        <dbReference type="Proteomes" id="UP001557470"/>
    </source>
</evidence>
<reference evidence="2 3" key="1">
    <citation type="submission" date="2024-06" db="EMBL/GenBank/DDBJ databases">
        <authorList>
            <person name="Pan Q."/>
            <person name="Wen M."/>
            <person name="Jouanno E."/>
            <person name="Zahm M."/>
            <person name="Klopp C."/>
            <person name="Cabau C."/>
            <person name="Louis A."/>
            <person name="Berthelot C."/>
            <person name="Parey E."/>
            <person name="Roest Crollius H."/>
            <person name="Montfort J."/>
            <person name="Robinson-Rechavi M."/>
            <person name="Bouchez O."/>
            <person name="Lampietro C."/>
            <person name="Lopez Roques C."/>
            <person name="Donnadieu C."/>
            <person name="Postlethwait J."/>
            <person name="Bobe J."/>
            <person name="Verreycken H."/>
            <person name="Guiguen Y."/>
        </authorList>
    </citation>
    <scope>NUCLEOTIDE SEQUENCE [LARGE SCALE GENOMIC DNA]</scope>
    <source>
        <strain evidence="2">Up_M1</strain>
        <tissue evidence="2">Testis</tissue>
    </source>
</reference>
<dbReference type="AlphaFoldDB" id="A0ABD0Y9N6"/>
<proteinExistence type="predicted"/>
<feature type="chain" id="PRO_5044757702" evidence="1">
    <location>
        <begin position="20"/>
        <end position="72"/>
    </location>
</feature>
<evidence type="ECO:0000256" key="1">
    <source>
        <dbReference type="SAM" id="SignalP"/>
    </source>
</evidence>
<gene>
    <name evidence="2" type="ORF">UPYG_G00020140</name>
</gene>
<dbReference type="EMBL" id="JAGEUA010000001">
    <property type="protein sequence ID" value="KAL1021937.1"/>
    <property type="molecule type" value="Genomic_DNA"/>
</dbReference>
<protein>
    <submittedName>
        <fullName evidence="2">Uncharacterized protein</fullName>
    </submittedName>
</protein>
<evidence type="ECO:0000313" key="2">
    <source>
        <dbReference type="EMBL" id="KAL1021937.1"/>
    </source>
</evidence>
<accession>A0ABD0Y9N6</accession>